<dbReference type="Proteomes" id="UP000594014">
    <property type="component" value="Chromosome"/>
</dbReference>
<reference evidence="1" key="1">
    <citation type="submission" date="2019-08" db="EMBL/GenBank/DDBJ databases">
        <title>Genome sequence of Clostridiales bacterium MT110.</title>
        <authorList>
            <person name="Cao J."/>
        </authorList>
    </citation>
    <scope>NUCLEOTIDE SEQUENCE</scope>
    <source>
        <strain evidence="1">MT110</strain>
    </source>
</reference>
<organism evidence="1 2">
    <name type="scientific">Anoxybacterium hadale</name>
    <dbReference type="NCBI Taxonomy" id="3408580"/>
    <lineage>
        <taxon>Bacteria</taxon>
        <taxon>Bacillati</taxon>
        <taxon>Bacillota</taxon>
        <taxon>Clostridia</taxon>
        <taxon>Peptostreptococcales</taxon>
        <taxon>Anaerovoracaceae</taxon>
        <taxon>Anoxybacterium</taxon>
    </lineage>
</organism>
<gene>
    <name evidence="1" type="ORF">FRZ06_15010</name>
</gene>
<keyword evidence="2" id="KW-1185">Reference proteome</keyword>
<evidence type="ECO:0000313" key="1">
    <source>
        <dbReference type="EMBL" id="QOX64557.1"/>
    </source>
</evidence>
<protein>
    <submittedName>
        <fullName evidence="1">F0F1 ATP synthase subunit epsilon</fullName>
    </submittedName>
</protein>
<proteinExistence type="predicted"/>
<dbReference type="EMBL" id="CP042469">
    <property type="protein sequence ID" value="QOX64557.1"/>
    <property type="molecule type" value="Genomic_DNA"/>
</dbReference>
<sequence length="141" mass="15757">MPKSMLLEVITPSKLFYKGEVELVIARTLNGDEGYMAGHTWAVKLLAAGELWFQEAGSKDFKIAAIAGGFVDVKDNIIIFTDAAEWPEEIDLARAEHEKELAEDWLRHPSNDDSEVARAKIAIAKSLTRMHVKAGGHRRKR</sequence>
<evidence type="ECO:0000313" key="2">
    <source>
        <dbReference type="Proteomes" id="UP000594014"/>
    </source>
</evidence>
<accession>A0ACD1ADM3</accession>
<name>A0ACD1ADM3_9FIRM</name>